<accession>A0A3Q0T448</accession>
<dbReference type="InterPro" id="IPR036179">
    <property type="entry name" value="Ig-like_dom_sf"/>
</dbReference>
<dbReference type="PROSITE" id="PS50835">
    <property type="entry name" value="IG_LIKE"/>
    <property type="match status" value="1"/>
</dbReference>
<dbReference type="GO" id="GO:0005886">
    <property type="term" value="C:plasma membrane"/>
    <property type="evidence" value="ECO:0007669"/>
    <property type="project" value="TreeGrafter"/>
</dbReference>
<dbReference type="Ensembl" id="ENSACIT00000027617.1">
    <property type="protein sequence ID" value="ENSACIP00000026910.1"/>
    <property type="gene ID" value="ENSACIG00000020843.1"/>
</dbReference>
<name>A0A3Q0T448_AMPCI</name>
<dbReference type="InterPro" id="IPR013783">
    <property type="entry name" value="Ig-like_fold"/>
</dbReference>
<evidence type="ECO:0000259" key="2">
    <source>
        <dbReference type="PROSITE" id="PS50835"/>
    </source>
</evidence>
<dbReference type="InterPro" id="IPR007110">
    <property type="entry name" value="Ig-like_dom"/>
</dbReference>
<keyword evidence="4" id="KW-1185">Reference proteome</keyword>
<dbReference type="GO" id="GO:0002376">
    <property type="term" value="P:immune system process"/>
    <property type="evidence" value="ECO:0007669"/>
    <property type="project" value="UniProtKB-KW"/>
</dbReference>
<dbReference type="AlphaFoldDB" id="A0A3Q0T448"/>
<dbReference type="InterPro" id="IPR050413">
    <property type="entry name" value="TCR_beta_variable"/>
</dbReference>
<evidence type="ECO:0000313" key="4">
    <source>
        <dbReference type="Proteomes" id="UP000261340"/>
    </source>
</evidence>
<dbReference type="InterPro" id="IPR003597">
    <property type="entry name" value="Ig_C1-set"/>
</dbReference>
<evidence type="ECO:0000256" key="1">
    <source>
        <dbReference type="ARBA" id="ARBA00022859"/>
    </source>
</evidence>
<dbReference type="Gene3D" id="2.60.40.10">
    <property type="entry name" value="Immunoglobulins"/>
    <property type="match status" value="2"/>
</dbReference>
<organism evidence="3 4">
    <name type="scientific">Amphilophus citrinellus</name>
    <name type="common">Midas cichlid</name>
    <name type="synonym">Cichlasoma citrinellum</name>
    <dbReference type="NCBI Taxonomy" id="61819"/>
    <lineage>
        <taxon>Eukaryota</taxon>
        <taxon>Metazoa</taxon>
        <taxon>Chordata</taxon>
        <taxon>Craniata</taxon>
        <taxon>Vertebrata</taxon>
        <taxon>Euteleostomi</taxon>
        <taxon>Actinopterygii</taxon>
        <taxon>Neopterygii</taxon>
        <taxon>Teleostei</taxon>
        <taxon>Neoteleostei</taxon>
        <taxon>Acanthomorphata</taxon>
        <taxon>Ovalentaria</taxon>
        <taxon>Cichlomorphae</taxon>
        <taxon>Cichliformes</taxon>
        <taxon>Cichlidae</taxon>
        <taxon>New World cichlids</taxon>
        <taxon>Cichlasomatinae</taxon>
        <taxon>Heroini</taxon>
        <taxon>Amphilophus</taxon>
    </lineage>
</organism>
<sequence length="250" mass="27747">LPLCNQRTSDLLHCKGSLIWTQSVTQTPSLLLNSGHYAQMDCRHNLHGSYYHMYWFQQLPGQGLRLIVHMLPYKPPDFGNFSQDKYSASKTVSESGSFTVITLCAQKGSRGCMIAGDYSTVHCAGFQAVFGGGTKLTVLGPTVTVFEPSEKECQNGKTKENNKTLLCVASDFYPDHVSVSWQINGVDIKDGIATDHRAKYNGSHYRITSRLRSAEKLWRCRLPLHRNLRTCAPTPRNCSAAVMVSTEAPA</sequence>
<dbReference type="GeneTree" id="ENSGT00940000164625"/>
<dbReference type="Proteomes" id="UP000261340">
    <property type="component" value="Unplaced"/>
</dbReference>
<feature type="domain" description="Ig-like" evidence="2">
    <location>
        <begin position="141"/>
        <end position="222"/>
    </location>
</feature>
<reference evidence="3" key="2">
    <citation type="submission" date="2025-09" db="UniProtKB">
        <authorList>
            <consortium name="Ensembl"/>
        </authorList>
    </citation>
    <scope>IDENTIFICATION</scope>
</reference>
<dbReference type="GO" id="GO:0007166">
    <property type="term" value="P:cell surface receptor signaling pathway"/>
    <property type="evidence" value="ECO:0007669"/>
    <property type="project" value="TreeGrafter"/>
</dbReference>
<proteinExistence type="predicted"/>
<evidence type="ECO:0000313" key="3">
    <source>
        <dbReference type="Ensembl" id="ENSACIP00000026910.1"/>
    </source>
</evidence>
<dbReference type="STRING" id="61819.ENSACIP00000026910"/>
<dbReference type="Pfam" id="PF07654">
    <property type="entry name" value="C1-set"/>
    <property type="match status" value="1"/>
</dbReference>
<dbReference type="SUPFAM" id="SSF48726">
    <property type="entry name" value="Immunoglobulin"/>
    <property type="match status" value="2"/>
</dbReference>
<keyword evidence="1" id="KW-0391">Immunity</keyword>
<protein>
    <recommendedName>
        <fullName evidence="2">Ig-like domain-containing protein</fullName>
    </recommendedName>
</protein>
<dbReference type="PANTHER" id="PTHR23268">
    <property type="entry name" value="T-CELL RECEPTOR BETA CHAIN"/>
    <property type="match status" value="1"/>
</dbReference>
<dbReference type="PANTHER" id="PTHR23268:SF102">
    <property type="entry name" value="IMMUNOGLOBULIN V-SET DOMAIN-CONTAINING PROTEIN"/>
    <property type="match status" value="1"/>
</dbReference>
<dbReference type="OMA" id="CCATNEK"/>
<reference evidence="3" key="1">
    <citation type="submission" date="2025-08" db="UniProtKB">
        <authorList>
            <consortium name="Ensembl"/>
        </authorList>
    </citation>
    <scope>IDENTIFICATION</scope>
</reference>
<dbReference type="SMART" id="SM00407">
    <property type="entry name" value="IGc1"/>
    <property type="match status" value="1"/>
</dbReference>